<proteinExistence type="predicted"/>
<sequence>MVIMVKILLTFWWYSMVQHVIAFYHISPEKFISLSLEACSYERQSLKDNVMVLFPEAVRSCGSFHTSKRHDDYNTDLKHVTSLEPTVQIIWHEMGNPNTCKLEYKGYQESYRISPDLGYYIGCQKALSHYISQLAIRKTPIWNTSNANCPLKSLPKSYEDYLACDFTHGKWYEVFFKSMIRYEVYHKKVYRTFWSNHSSIFLIMPRFLTKTNYTEVDWLPKLISFKVRSINCDDAEFSLNINPNWSQPISFIIHYRIRLDNHVHYISLIGNRTVDDWMSDTFILIPSHAIHEVCYKMTWESYEHQFENCIPFQIDQKCFERSNAQLSVNKYIVMIWLIVVQFTVMSLTTK</sequence>
<gene>
    <name evidence="2" type="ORF">BPAG_LOCUS2468</name>
</gene>
<evidence type="ECO:0000313" key="3">
    <source>
        <dbReference type="Proteomes" id="UP000278627"/>
    </source>
</evidence>
<keyword evidence="3" id="KW-1185">Reference proteome</keyword>
<evidence type="ECO:0000313" key="2">
    <source>
        <dbReference type="EMBL" id="VDN83654.1"/>
    </source>
</evidence>
<evidence type="ECO:0000313" key="4">
    <source>
        <dbReference type="WBParaSite" id="BPAG_0000249801-mRNA-1"/>
    </source>
</evidence>
<protein>
    <submittedName>
        <fullName evidence="4">IL6Ra-bind domain-containing protein</fullName>
    </submittedName>
</protein>
<reference evidence="2 3" key="2">
    <citation type="submission" date="2018-11" db="EMBL/GenBank/DDBJ databases">
        <authorList>
            <consortium name="Pathogen Informatics"/>
        </authorList>
    </citation>
    <scope>NUCLEOTIDE SEQUENCE [LARGE SCALE GENOMIC DNA]</scope>
</reference>
<keyword evidence="1" id="KW-0732">Signal</keyword>
<evidence type="ECO:0000256" key="1">
    <source>
        <dbReference type="SAM" id="SignalP"/>
    </source>
</evidence>
<feature type="chain" id="PRO_5043121697" evidence="1">
    <location>
        <begin position="23"/>
        <end position="350"/>
    </location>
</feature>
<dbReference type="WBParaSite" id="BPAG_0000249801-mRNA-1">
    <property type="protein sequence ID" value="BPAG_0000249801-mRNA-1"/>
    <property type="gene ID" value="BPAG_0000249801"/>
</dbReference>
<dbReference type="Proteomes" id="UP000278627">
    <property type="component" value="Unassembled WGS sequence"/>
</dbReference>
<reference evidence="4" key="1">
    <citation type="submission" date="2017-02" db="UniProtKB">
        <authorList>
            <consortium name="WormBaseParasite"/>
        </authorList>
    </citation>
    <scope>IDENTIFICATION</scope>
</reference>
<dbReference type="AlphaFoldDB" id="A0A0N4T2R8"/>
<accession>A0A0N4T2R8</accession>
<name>A0A0N4T2R8_BRUPA</name>
<dbReference type="EMBL" id="UZAD01000370">
    <property type="protein sequence ID" value="VDN83654.1"/>
    <property type="molecule type" value="Genomic_DNA"/>
</dbReference>
<organism evidence="4">
    <name type="scientific">Brugia pahangi</name>
    <name type="common">Filarial nematode worm</name>
    <dbReference type="NCBI Taxonomy" id="6280"/>
    <lineage>
        <taxon>Eukaryota</taxon>
        <taxon>Metazoa</taxon>
        <taxon>Ecdysozoa</taxon>
        <taxon>Nematoda</taxon>
        <taxon>Chromadorea</taxon>
        <taxon>Rhabditida</taxon>
        <taxon>Spirurina</taxon>
        <taxon>Spiruromorpha</taxon>
        <taxon>Filarioidea</taxon>
        <taxon>Onchocercidae</taxon>
        <taxon>Brugia</taxon>
    </lineage>
</organism>
<feature type="signal peptide" evidence="1">
    <location>
        <begin position="1"/>
        <end position="22"/>
    </location>
</feature>